<dbReference type="InterPro" id="IPR035909">
    <property type="entry name" value="CheB_C"/>
</dbReference>
<feature type="domain" description="CheB-type methylesterase" evidence="6">
    <location>
        <begin position="158"/>
        <end position="352"/>
    </location>
</feature>
<dbReference type="PIRSF" id="PIRSF000876">
    <property type="entry name" value="RR_chemtxs_CheB"/>
    <property type="match status" value="1"/>
</dbReference>
<dbReference type="GO" id="GO:0008984">
    <property type="term" value="F:protein-glutamate methylesterase activity"/>
    <property type="evidence" value="ECO:0007669"/>
    <property type="project" value="UniProtKB-EC"/>
</dbReference>
<dbReference type="PANTHER" id="PTHR42872:SF6">
    <property type="entry name" value="PROTEIN-GLUTAMATE METHYLESTERASE_PROTEIN-GLUTAMINE GLUTAMINASE"/>
    <property type="match status" value="1"/>
</dbReference>
<keyword evidence="2 5" id="KW-0378">Hydrolase</keyword>
<dbReference type="GO" id="GO:0005737">
    <property type="term" value="C:cytoplasm"/>
    <property type="evidence" value="ECO:0007669"/>
    <property type="project" value="InterPro"/>
</dbReference>
<keyword evidence="1 5" id="KW-0145">Chemotaxis</keyword>
<gene>
    <name evidence="7" type="ORF">H9895_11865</name>
</gene>
<evidence type="ECO:0000256" key="2">
    <source>
        <dbReference type="ARBA" id="ARBA00022801"/>
    </source>
</evidence>
<dbReference type="InterPro" id="IPR000673">
    <property type="entry name" value="Sig_transdc_resp-reg_Me-estase"/>
</dbReference>
<dbReference type="Gene3D" id="3.40.50.180">
    <property type="entry name" value="Methylesterase CheB, C-terminal domain"/>
    <property type="match status" value="1"/>
</dbReference>
<dbReference type="SUPFAM" id="SSF52738">
    <property type="entry name" value="Methylesterase CheB, C-terminal domain"/>
    <property type="match status" value="1"/>
</dbReference>
<sequence>MDKLTVSLIGTNDKKDMNVKQAVETWANIHSFMNMNETSVLEALTSNTPDIILLSIDVKDELLQKVIEQHGTRTILIANDDIYETKRIVYAIQLGIAQYVNIHPFEEVDSTLLQTKMKRVYRYEKLRRRKVSREKEPFKQEKQIVQPMIENVHTTMDKTNIQTLIAIGTSTGGPRALEVVIRNLPPKLNVPILIVQHMPEKFTKSLADRLNRIHNEIHVKEAEHLETLEKGIVYIAPGNYHMEVRKKQRTFCFHIHQEHHDSPHRPSVDVLFQSLALLTSVNKVAVILTGMGKDGAAGIKRMKQYDVHTTVIVEAKDTVVVNGMPSAAIATNFATEVVPIELVSQTILKYIV</sequence>
<dbReference type="PROSITE" id="PS50122">
    <property type="entry name" value="CHEB"/>
    <property type="match status" value="1"/>
</dbReference>
<comment type="caution">
    <text evidence="7">The sequence shown here is derived from an EMBL/GenBank/DDBJ whole genome shotgun (WGS) entry which is preliminary data.</text>
</comment>
<dbReference type="Proteomes" id="UP000823937">
    <property type="component" value="Unassembled WGS sequence"/>
</dbReference>
<feature type="active site" evidence="5">
    <location>
        <position position="294"/>
    </location>
</feature>
<reference evidence="7" key="2">
    <citation type="submission" date="2021-04" db="EMBL/GenBank/DDBJ databases">
        <authorList>
            <person name="Gilroy R."/>
        </authorList>
    </citation>
    <scope>NUCLEOTIDE SEQUENCE</scope>
    <source>
        <strain evidence="7">CHK169-2315</strain>
    </source>
</reference>
<dbReference type="Pfam" id="PF01339">
    <property type="entry name" value="CheB_methylest"/>
    <property type="match status" value="1"/>
</dbReference>
<evidence type="ECO:0000256" key="4">
    <source>
        <dbReference type="ARBA" id="ARBA00048267"/>
    </source>
</evidence>
<organism evidence="7 8">
    <name type="scientific">Candidatus Pseudogracilibacillus intestinigallinarum</name>
    <dbReference type="NCBI Taxonomy" id="2838742"/>
    <lineage>
        <taxon>Bacteria</taxon>
        <taxon>Bacillati</taxon>
        <taxon>Bacillota</taxon>
        <taxon>Bacilli</taxon>
        <taxon>Bacillales</taxon>
        <taxon>Bacillaceae</taxon>
        <taxon>Pseudogracilibacillus</taxon>
    </lineage>
</organism>
<dbReference type="GO" id="GO:0006935">
    <property type="term" value="P:chemotaxis"/>
    <property type="evidence" value="ECO:0007669"/>
    <property type="project" value="UniProtKB-UniRule"/>
</dbReference>
<name>A0A9D1TLU2_9BACI</name>
<reference evidence="7" key="1">
    <citation type="journal article" date="2021" name="PeerJ">
        <title>Extensive microbial diversity within the chicken gut microbiome revealed by metagenomics and culture.</title>
        <authorList>
            <person name="Gilroy R."/>
            <person name="Ravi A."/>
            <person name="Getino M."/>
            <person name="Pursley I."/>
            <person name="Horton D.L."/>
            <person name="Alikhan N.F."/>
            <person name="Baker D."/>
            <person name="Gharbi K."/>
            <person name="Hall N."/>
            <person name="Watson M."/>
            <person name="Adriaenssens E.M."/>
            <person name="Foster-Nyarko E."/>
            <person name="Jarju S."/>
            <person name="Secka A."/>
            <person name="Antonio M."/>
            <person name="Oren A."/>
            <person name="Chaudhuri R.R."/>
            <person name="La Ragione R."/>
            <person name="Hildebrand F."/>
            <person name="Pallen M.J."/>
        </authorList>
    </citation>
    <scope>NUCLEOTIDE SEQUENCE</scope>
    <source>
        <strain evidence="7">CHK169-2315</strain>
    </source>
</reference>
<evidence type="ECO:0000259" key="6">
    <source>
        <dbReference type="PROSITE" id="PS50122"/>
    </source>
</evidence>
<dbReference type="CDD" id="cd16432">
    <property type="entry name" value="CheB_Rec"/>
    <property type="match status" value="1"/>
</dbReference>
<dbReference type="GO" id="GO:0000156">
    <property type="term" value="F:phosphorelay response regulator activity"/>
    <property type="evidence" value="ECO:0007669"/>
    <property type="project" value="InterPro"/>
</dbReference>
<feature type="active site" evidence="5">
    <location>
        <position position="170"/>
    </location>
</feature>
<dbReference type="InterPro" id="IPR008248">
    <property type="entry name" value="CheB-like"/>
</dbReference>
<evidence type="ECO:0000256" key="3">
    <source>
        <dbReference type="ARBA" id="ARBA00039140"/>
    </source>
</evidence>
<feature type="active site" evidence="5">
    <location>
        <position position="197"/>
    </location>
</feature>
<dbReference type="AlphaFoldDB" id="A0A9D1TLU2"/>
<dbReference type="EC" id="3.1.1.61" evidence="3"/>
<accession>A0A9D1TLU2</accession>
<dbReference type="EMBL" id="DXHX01000169">
    <property type="protein sequence ID" value="HIV75762.1"/>
    <property type="molecule type" value="Genomic_DNA"/>
</dbReference>
<proteinExistence type="predicted"/>
<dbReference type="PANTHER" id="PTHR42872">
    <property type="entry name" value="PROTEIN-GLUTAMATE METHYLESTERASE/PROTEIN-GLUTAMINE GLUTAMINASE"/>
    <property type="match status" value="1"/>
</dbReference>
<protein>
    <recommendedName>
        <fullName evidence="3">protein-glutamate methylesterase</fullName>
        <ecNumber evidence="3">3.1.1.61</ecNumber>
    </recommendedName>
</protein>
<evidence type="ECO:0000256" key="1">
    <source>
        <dbReference type="ARBA" id="ARBA00022500"/>
    </source>
</evidence>
<evidence type="ECO:0000313" key="7">
    <source>
        <dbReference type="EMBL" id="HIV75762.1"/>
    </source>
</evidence>
<comment type="catalytic activity">
    <reaction evidence="4">
        <text>[protein]-L-glutamate 5-O-methyl ester + H2O = L-glutamyl-[protein] + methanol + H(+)</text>
        <dbReference type="Rhea" id="RHEA:23236"/>
        <dbReference type="Rhea" id="RHEA-COMP:10208"/>
        <dbReference type="Rhea" id="RHEA-COMP:10311"/>
        <dbReference type="ChEBI" id="CHEBI:15377"/>
        <dbReference type="ChEBI" id="CHEBI:15378"/>
        <dbReference type="ChEBI" id="CHEBI:17790"/>
        <dbReference type="ChEBI" id="CHEBI:29973"/>
        <dbReference type="ChEBI" id="CHEBI:82795"/>
        <dbReference type="EC" id="3.1.1.61"/>
    </reaction>
</comment>
<evidence type="ECO:0000313" key="8">
    <source>
        <dbReference type="Proteomes" id="UP000823937"/>
    </source>
</evidence>
<evidence type="ECO:0000256" key="5">
    <source>
        <dbReference type="PROSITE-ProRule" id="PRU00050"/>
    </source>
</evidence>